<feature type="compositionally biased region" description="Basic and acidic residues" evidence="1">
    <location>
        <begin position="87"/>
        <end position="96"/>
    </location>
</feature>
<accession>A0AAV2ME53</accession>
<name>A0AAV2ME53_KNICA</name>
<evidence type="ECO:0000313" key="2">
    <source>
        <dbReference type="EMBL" id="CAL1611639.1"/>
    </source>
</evidence>
<evidence type="ECO:0000256" key="1">
    <source>
        <dbReference type="SAM" id="MobiDB-lite"/>
    </source>
</evidence>
<proteinExistence type="predicted"/>
<organism evidence="2 3">
    <name type="scientific">Knipowitschia caucasica</name>
    <name type="common">Caucasian dwarf goby</name>
    <name type="synonym">Pomatoschistus caucasicus</name>
    <dbReference type="NCBI Taxonomy" id="637954"/>
    <lineage>
        <taxon>Eukaryota</taxon>
        <taxon>Metazoa</taxon>
        <taxon>Chordata</taxon>
        <taxon>Craniata</taxon>
        <taxon>Vertebrata</taxon>
        <taxon>Euteleostomi</taxon>
        <taxon>Actinopterygii</taxon>
        <taxon>Neopterygii</taxon>
        <taxon>Teleostei</taxon>
        <taxon>Neoteleostei</taxon>
        <taxon>Acanthomorphata</taxon>
        <taxon>Gobiaria</taxon>
        <taxon>Gobiiformes</taxon>
        <taxon>Gobioidei</taxon>
        <taxon>Gobiidae</taxon>
        <taxon>Gobiinae</taxon>
        <taxon>Knipowitschia</taxon>
    </lineage>
</organism>
<feature type="region of interest" description="Disordered" evidence="1">
    <location>
        <begin position="67"/>
        <end position="96"/>
    </location>
</feature>
<sequence length="96" mass="10615">MASFASVTQLAYSSLVDRWDPLDPALGLEPLSVRRNTPCLWVLLSTVPLDRGMLGYQRPGHHCDLWGGVASEHKPGSRKRRGGGARAHRENRPQIS</sequence>
<evidence type="ECO:0000313" key="3">
    <source>
        <dbReference type="Proteomes" id="UP001497482"/>
    </source>
</evidence>
<keyword evidence="3" id="KW-1185">Reference proteome</keyword>
<dbReference type="AlphaFoldDB" id="A0AAV2ME53"/>
<dbReference type="Proteomes" id="UP001497482">
    <property type="component" value="Chromosome 7"/>
</dbReference>
<protein>
    <submittedName>
        <fullName evidence="2">Uncharacterized protein</fullName>
    </submittedName>
</protein>
<dbReference type="EMBL" id="OZ035829">
    <property type="protein sequence ID" value="CAL1611639.1"/>
    <property type="molecule type" value="Genomic_DNA"/>
</dbReference>
<gene>
    <name evidence="2" type="ORF">KC01_LOCUS38035</name>
</gene>
<reference evidence="2 3" key="1">
    <citation type="submission" date="2024-04" db="EMBL/GenBank/DDBJ databases">
        <authorList>
            <person name="Waldvogel A.-M."/>
            <person name="Schoenle A."/>
        </authorList>
    </citation>
    <scope>NUCLEOTIDE SEQUENCE [LARGE SCALE GENOMIC DNA]</scope>
</reference>